<evidence type="ECO:0000256" key="1">
    <source>
        <dbReference type="ARBA" id="ARBA00006845"/>
    </source>
</evidence>
<dbReference type="InterPro" id="IPR035905">
    <property type="entry name" value="Barstar-like_sf"/>
</dbReference>
<dbReference type="AlphaFoldDB" id="A0A222VMF1"/>
<dbReference type="KEGG" id="pmad:BAY61_09005"/>
<evidence type="ECO:0000259" key="2">
    <source>
        <dbReference type="Pfam" id="PF01337"/>
    </source>
</evidence>
<accession>A0A222VMF1</accession>
<dbReference type="STRING" id="530584.SAMN05421630_101162"/>
<gene>
    <name evidence="3" type="ORF">SAMN05421630_101162</name>
</gene>
<dbReference type="SUPFAM" id="SSF52038">
    <property type="entry name" value="Barstar-related"/>
    <property type="match status" value="1"/>
</dbReference>
<keyword evidence="4" id="KW-1185">Reference proteome</keyword>
<dbReference type="InterPro" id="IPR000468">
    <property type="entry name" value="Barstar"/>
</dbReference>
<feature type="domain" description="Barstar (barnase inhibitor)" evidence="2">
    <location>
        <begin position="23"/>
        <end position="113"/>
    </location>
</feature>
<name>A0A222VMF1_9PSEU</name>
<evidence type="ECO:0000313" key="3">
    <source>
        <dbReference type="EMBL" id="SDC03586.1"/>
    </source>
</evidence>
<dbReference type="OrthoDB" id="5184890at2"/>
<dbReference type="Proteomes" id="UP000199494">
    <property type="component" value="Unassembled WGS sequence"/>
</dbReference>
<proteinExistence type="inferred from homology"/>
<protein>
    <submittedName>
        <fullName evidence="3">Barstar (Barnase inhibitor)</fullName>
    </submittedName>
</protein>
<reference evidence="3 4" key="1">
    <citation type="submission" date="2016-10" db="EMBL/GenBank/DDBJ databases">
        <authorList>
            <person name="de Groot N.N."/>
        </authorList>
    </citation>
    <scope>NUCLEOTIDE SEQUENCE [LARGE SCALE GENOMIC DNA]</scope>
    <source>
        <strain evidence="3 4">CGMCC 4.5506</strain>
    </source>
</reference>
<dbReference type="RefSeq" id="WP_091794991.1">
    <property type="nucleotide sequence ID" value="NZ_CP016353.1"/>
</dbReference>
<organism evidence="3 4">
    <name type="scientific">Prauserella marina</name>
    <dbReference type="NCBI Taxonomy" id="530584"/>
    <lineage>
        <taxon>Bacteria</taxon>
        <taxon>Bacillati</taxon>
        <taxon>Actinomycetota</taxon>
        <taxon>Actinomycetes</taxon>
        <taxon>Pseudonocardiales</taxon>
        <taxon>Pseudonocardiaceae</taxon>
        <taxon>Prauserella</taxon>
    </lineage>
</organism>
<dbReference type="Pfam" id="PF01337">
    <property type="entry name" value="Barstar"/>
    <property type="match status" value="1"/>
</dbReference>
<sequence length="123" mass="13153">MTGQPKPAWRSVAEQAKARGAFAHVLDGTSHLDKLGTLDAIASALSFPEYFGRNLDALYDCLTDLAWLPPGEHVLIWIASDALKQADPRAYVAVHGTLSDAQRALAPGGERADSRTLTVVLAD</sequence>
<dbReference type="Gene3D" id="3.30.370.10">
    <property type="entry name" value="Barstar-like"/>
    <property type="match status" value="1"/>
</dbReference>
<dbReference type="EMBL" id="FMZE01000001">
    <property type="protein sequence ID" value="SDC03586.1"/>
    <property type="molecule type" value="Genomic_DNA"/>
</dbReference>
<comment type="similarity">
    <text evidence="1">Belongs to the barstar family.</text>
</comment>
<evidence type="ECO:0000313" key="4">
    <source>
        <dbReference type="Proteomes" id="UP000199494"/>
    </source>
</evidence>